<feature type="compositionally biased region" description="Basic and acidic residues" evidence="1">
    <location>
        <begin position="118"/>
        <end position="138"/>
    </location>
</feature>
<keyword evidence="4" id="KW-1185">Reference proteome</keyword>
<reference evidence="3 4" key="1">
    <citation type="submission" date="2018-12" db="EMBL/GenBank/DDBJ databases">
        <title>bacterium Hansschlegelia zhihuaiae S113.</title>
        <authorList>
            <person name="He J."/>
        </authorList>
    </citation>
    <scope>NUCLEOTIDE SEQUENCE [LARGE SCALE GENOMIC DNA]</scope>
    <source>
        <strain evidence="3 4">S 113</strain>
    </source>
</reference>
<feature type="non-terminal residue" evidence="3">
    <location>
        <position position="220"/>
    </location>
</feature>
<dbReference type="Pfam" id="PF13358">
    <property type="entry name" value="DDE_3"/>
    <property type="match status" value="1"/>
</dbReference>
<feature type="compositionally biased region" description="Basic residues" evidence="1">
    <location>
        <begin position="75"/>
        <end position="84"/>
    </location>
</feature>
<dbReference type="EMBL" id="RYFI01000059">
    <property type="protein sequence ID" value="RXF66921.1"/>
    <property type="molecule type" value="Genomic_DNA"/>
</dbReference>
<evidence type="ECO:0000256" key="1">
    <source>
        <dbReference type="SAM" id="MobiDB-lite"/>
    </source>
</evidence>
<feature type="compositionally biased region" description="Basic residues" evidence="1">
    <location>
        <begin position="166"/>
        <end position="179"/>
    </location>
</feature>
<dbReference type="GO" id="GO:0003676">
    <property type="term" value="F:nucleic acid binding"/>
    <property type="evidence" value="ECO:0007669"/>
    <property type="project" value="InterPro"/>
</dbReference>
<dbReference type="Gene3D" id="3.30.420.10">
    <property type="entry name" value="Ribonuclease H-like superfamily/Ribonuclease H"/>
    <property type="match status" value="1"/>
</dbReference>
<sequence length="220" mass="24864">MVDERSEITLAEIKDKLAGKGVVVGLTAIHDMLRRLGLRHKKIAEGGRAEAAGRREASQELAGLPRLHGPGALRLPRRDRRLHQHGPPLWPQPRRFAPGRLGPSWPLEDDDLRGGPQDQRDRRAARARRTDDRRDLPRLRRTGSGPCARTRRRRRHGQPVGPQSRGRPRGGRDRRRQRAHLPPYSPDLNPIEQVFAKLKALLRKAAARTRDALWDAIASA</sequence>
<name>A0A4Q0M265_9HYPH</name>
<feature type="region of interest" description="Disordered" evidence="1">
    <location>
        <begin position="46"/>
        <end position="189"/>
    </location>
</feature>
<evidence type="ECO:0000259" key="2">
    <source>
        <dbReference type="Pfam" id="PF13358"/>
    </source>
</evidence>
<evidence type="ECO:0000313" key="4">
    <source>
        <dbReference type="Proteomes" id="UP000289708"/>
    </source>
</evidence>
<feature type="compositionally biased region" description="Basic and acidic residues" evidence="1">
    <location>
        <begin position="46"/>
        <end position="58"/>
    </location>
</feature>
<dbReference type="Proteomes" id="UP000289708">
    <property type="component" value="Unassembled WGS sequence"/>
</dbReference>
<comment type="caution">
    <text evidence="3">The sequence shown here is derived from an EMBL/GenBank/DDBJ whole genome shotgun (WGS) entry which is preliminary data.</text>
</comment>
<dbReference type="InterPro" id="IPR038717">
    <property type="entry name" value="Tc1-like_DDE_dom"/>
</dbReference>
<proteinExistence type="predicted"/>
<evidence type="ECO:0000313" key="3">
    <source>
        <dbReference type="EMBL" id="RXF66921.1"/>
    </source>
</evidence>
<protein>
    <recommendedName>
        <fullName evidence="2">Tc1-like transposase DDE domain-containing protein</fullName>
    </recommendedName>
</protein>
<accession>A0A4Q0M265</accession>
<dbReference type="AlphaFoldDB" id="A0A4Q0M265"/>
<dbReference type="InterPro" id="IPR036397">
    <property type="entry name" value="RNaseH_sf"/>
</dbReference>
<organism evidence="3 4">
    <name type="scientific">Hansschlegelia zhihuaiae</name>
    <dbReference type="NCBI Taxonomy" id="405005"/>
    <lineage>
        <taxon>Bacteria</taxon>
        <taxon>Pseudomonadati</taxon>
        <taxon>Pseudomonadota</taxon>
        <taxon>Alphaproteobacteria</taxon>
        <taxon>Hyphomicrobiales</taxon>
        <taxon>Methylopilaceae</taxon>
        <taxon>Hansschlegelia</taxon>
    </lineage>
</organism>
<gene>
    <name evidence="3" type="ORF">EK403_22045</name>
</gene>
<feature type="domain" description="Tc1-like transposase DDE" evidence="2">
    <location>
        <begin position="180"/>
        <end position="213"/>
    </location>
</feature>